<dbReference type="InterPro" id="IPR008878">
    <property type="entry name" value="Transposase_IS66_Orf2"/>
</dbReference>
<evidence type="ECO:0000313" key="1">
    <source>
        <dbReference type="EMBL" id="WDD99268.1"/>
    </source>
</evidence>
<reference evidence="1 2" key="2">
    <citation type="journal article" date="2022" name="Mar. Drugs">
        <title>Bioassay-Guided Fractionation Leads to the Detection of Cholic Acid Generated by the Rare Thalassomonas sp.</title>
        <authorList>
            <person name="Pheiffer F."/>
            <person name="Schneider Y.K."/>
            <person name="Hansen E.H."/>
            <person name="Andersen J.H."/>
            <person name="Isaksson J."/>
            <person name="Busche T."/>
            <person name="R C."/>
            <person name="Kalinowski J."/>
            <person name="Zyl L.V."/>
            <person name="Trindade M."/>
        </authorList>
    </citation>
    <scope>NUCLEOTIDE SEQUENCE [LARGE SCALE GENOMIC DNA]</scope>
    <source>
        <strain evidence="1 2">A5K-106</strain>
    </source>
</reference>
<dbReference type="KEGG" id="tact:SG35_000835"/>
<gene>
    <name evidence="1" type="ORF">SG35_000835</name>
</gene>
<name>A0AAE9YRT7_9GAMM</name>
<protein>
    <submittedName>
        <fullName evidence="1">IS66 family insertion sequence element accessory protein TnpB</fullName>
    </submittedName>
</protein>
<dbReference type="Pfam" id="PF05717">
    <property type="entry name" value="TnpB_IS66"/>
    <property type="match status" value="1"/>
</dbReference>
<accession>A0AAE9YRT7</accession>
<sequence>MPPGLYDGACRAANAANAVHRCHFIFRNKSRNKMKILYRDITGFAL</sequence>
<dbReference type="Proteomes" id="UP000032568">
    <property type="component" value="Chromosome"/>
</dbReference>
<dbReference type="AlphaFoldDB" id="A0AAE9YRT7"/>
<keyword evidence="2" id="KW-1185">Reference proteome</keyword>
<proteinExistence type="predicted"/>
<organism evidence="1 2">
    <name type="scientific">Thalassomonas actiniarum</name>
    <dbReference type="NCBI Taxonomy" id="485447"/>
    <lineage>
        <taxon>Bacteria</taxon>
        <taxon>Pseudomonadati</taxon>
        <taxon>Pseudomonadota</taxon>
        <taxon>Gammaproteobacteria</taxon>
        <taxon>Alteromonadales</taxon>
        <taxon>Colwelliaceae</taxon>
        <taxon>Thalassomonas</taxon>
    </lineage>
</organism>
<evidence type="ECO:0000313" key="2">
    <source>
        <dbReference type="Proteomes" id="UP000032568"/>
    </source>
</evidence>
<dbReference type="EMBL" id="CP059735">
    <property type="protein sequence ID" value="WDD99268.1"/>
    <property type="molecule type" value="Genomic_DNA"/>
</dbReference>
<reference evidence="1 2" key="1">
    <citation type="journal article" date="2015" name="Genome Announc.">
        <title>Draft Genome Sequences of Marine Isolates of Thalassomonas viridans and Thalassomonas actiniarum.</title>
        <authorList>
            <person name="Olonade I."/>
            <person name="van Zyl L.J."/>
            <person name="Trindade M."/>
        </authorList>
    </citation>
    <scope>NUCLEOTIDE SEQUENCE [LARGE SCALE GENOMIC DNA]</scope>
    <source>
        <strain evidence="1 2">A5K-106</strain>
    </source>
</reference>
<dbReference type="RefSeq" id="WP_152646786.1">
    <property type="nucleotide sequence ID" value="NZ_CP059735.1"/>
</dbReference>